<reference evidence="2" key="1">
    <citation type="journal article" date="2018" name="PLoS Negl. Trop. Dis.">
        <title>An insight into the salivary gland and fat body transcriptome of Panstrongylus lignarius (Hemiptera: Heteroptera), the main vector of Chagas disease in Peru.</title>
        <authorList>
            <person name="Nevoa J.C."/>
            <person name="Mendes M.T."/>
            <person name="da Silva M.V."/>
            <person name="Soares S.C."/>
            <person name="Oliveira C.J.F."/>
            <person name="Ribeiro J.M.C."/>
        </authorList>
    </citation>
    <scope>NUCLEOTIDE SEQUENCE</scope>
</reference>
<name>A0A224XW80_9HEMI</name>
<feature type="transmembrane region" description="Helical" evidence="1">
    <location>
        <begin position="84"/>
        <end position="101"/>
    </location>
</feature>
<sequence length="135" mass="15824">MTVLAWSCFFLIFSFALLFSVFPLPYASFVFLLPFFFVPQPWQVFLQPISFEPLQFFGCSPPLSVQEPLFSYFLLPLFFSPRRGVAVFCVPFLTSFLFAFLSWLPQLFAILQLLFLLYVFLTLPQLFYSQGLLFF</sequence>
<keyword evidence="1" id="KW-0472">Membrane</keyword>
<protein>
    <submittedName>
        <fullName evidence="2">Uncharacterized protein</fullName>
    </submittedName>
</protein>
<keyword evidence="1" id="KW-0812">Transmembrane</keyword>
<accession>A0A224XW80</accession>
<dbReference type="EMBL" id="GFTR01002298">
    <property type="protein sequence ID" value="JAW14128.1"/>
    <property type="molecule type" value="Transcribed_RNA"/>
</dbReference>
<proteinExistence type="predicted"/>
<keyword evidence="1" id="KW-1133">Transmembrane helix</keyword>
<dbReference type="AlphaFoldDB" id="A0A224XW80"/>
<feature type="transmembrane region" description="Helical" evidence="1">
    <location>
        <begin position="108"/>
        <end position="128"/>
    </location>
</feature>
<evidence type="ECO:0000313" key="2">
    <source>
        <dbReference type="EMBL" id="JAW14128.1"/>
    </source>
</evidence>
<evidence type="ECO:0000256" key="1">
    <source>
        <dbReference type="SAM" id="Phobius"/>
    </source>
</evidence>
<organism evidence="2">
    <name type="scientific">Panstrongylus lignarius</name>
    <dbReference type="NCBI Taxonomy" id="156445"/>
    <lineage>
        <taxon>Eukaryota</taxon>
        <taxon>Metazoa</taxon>
        <taxon>Ecdysozoa</taxon>
        <taxon>Arthropoda</taxon>
        <taxon>Hexapoda</taxon>
        <taxon>Insecta</taxon>
        <taxon>Pterygota</taxon>
        <taxon>Neoptera</taxon>
        <taxon>Paraneoptera</taxon>
        <taxon>Hemiptera</taxon>
        <taxon>Heteroptera</taxon>
        <taxon>Panheteroptera</taxon>
        <taxon>Cimicomorpha</taxon>
        <taxon>Reduviidae</taxon>
        <taxon>Triatominae</taxon>
        <taxon>Panstrongylus</taxon>
    </lineage>
</organism>